<reference evidence="2" key="1">
    <citation type="submission" date="2022-11" db="UniProtKB">
        <authorList>
            <consortium name="WormBaseParasite"/>
        </authorList>
    </citation>
    <scope>IDENTIFICATION</scope>
</reference>
<dbReference type="AlphaFoldDB" id="A0A914WKK9"/>
<dbReference type="InterPro" id="IPR006954">
    <property type="entry name" value="Mlt-10-like"/>
</dbReference>
<name>A0A914WKK9_9BILA</name>
<dbReference type="PANTHER" id="PTHR21523">
    <property type="match status" value="1"/>
</dbReference>
<evidence type="ECO:0000313" key="2">
    <source>
        <dbReference type="WBParaSite" id="PSAMB.scaffold42size100754.g964.t1"/>
    </source>
</evidence>
<dbReference type="PANTHER" id="PTHR21523:SF46">
    <property type="entry name" value="MLT-TEN (MLT-10) RELATED"/>
    <property type="match status" value="1"/>
</dbReference>
<keyword evidence="1" id="KW-1185">Reference proteome</keyword>
<dbReference type="Proteomes" id="UP000887566">
    <property type="component" value="Unplaced"/>
</dbReference>
<protein>
    <submittedName>
        <fullName evidence="2">Uncharacterized protein</fullName>
    </submittedName>
</protein>
<organism evidence="1 2">
    <name type="scientific">Plectus sambesii</name>
    <dbReference type="NCBI Taxonomy" id="2011161"/>
    <lineage>
        <taxon>Eukaryota</taxon>
        <taxon>Metazoa</taxon>
        <taxon>Ecdysozoa</taxon>
        <taxon>Nematoda</taxon>
        <taxon>Chromadorea</taxon>
        <taxon>Plectida</taxon>
        <taxon>Plectina</taxon>
        <taxon>Plectoidea</taxon>
        <taxon>Plectidae</taxon>
        <taxon>Plectus</taxon>
    </lineage>
</organism>
<dbReference type="Pfam" id="PF04870">
    <property type="entry name" value="Moulting_cycle"/>
    <property type="match status" value="1"/>
</dbReference>
<sequence length="691" mass="78215">MERSPAMGVMVRFATLLMYSRLFIVLVWTVTVQARPRSGGVALSNLLADNKTLDQMFDLYTHHYLGAAKGLLSAIGNNLHNEMSFKSRRELKRCIATIAVEAPTVIEEEARCVLNAYHMLDNEKNGVVWVGAFGIRRMKREAARLGRKKGAKGRGNIQFRQRPYVKFLERMRQRRTIPEEYENHIHRLVDHLEREKTVNSKDQFNVKTLTGMPELIGEERKSPVVALAKMASELFRGDDSGKASWKQSYQKITELEQQMKLMNRVEKNNRAFDQVLSERASHTFAGHEMALGENEDHPLRMIQDVNSVIDQLGASDDESIDFLSPKFMRLLPHEEDKEKKSFLSPSLLSFYKDDNVNNIASLPDIMHGTGWKEEDSEAVIDMIMEVSGARQQVDETLKGIEGLVEWQEVARAVVEADKKMNATWERLFASFSPRQKDELDTIGYTFSDPYQIEDMYFSDDAFYKGMWQNDVPVDEYKRYDDADRSNHLRDVVRVMAGEEQRNIREEEENELEVSMRTWPRRMKQRILQPYGFTASILQPSVFGYLILSPFIFSASVLSPQVLSAHILSPAVGFPIILGPRLLSPRILSPRIMAPMILSPVALSPSILRPLVLSPNILTPGLMSPAILSPSALGGKILSPSALNPSILSPGVLNADVLSPSILSKLRRRKRSLANFKLMAVRASRRNGGGII</sequence>
<dbReference type="WBParaSite" id="PSAMB.scaffold42size100754.g964.t1">
    <property type="protein sequence ID" value="PSAMB.scaffold42size100754.g964.t1"/>
    <property type="gene ID" value="PSAMB.scaffold42size100754.g964"/>
</dbReference>
<evidence type="ECO:0000313" key="1">
    <source>
        <dbReference type="Proteomes" id="UP000887566"/>
    </source>
</evidence>
<proteinExistence type="predicted"/>
<accession>A0A914WKK9</accession>